<comment type="caution">
    <text evidence="1">The sequence shown here is derived from an EMBL/GenBank/DDBJ whole genome shotgun (WGS) entry which is preliminary data.</text>
</comment>
<gene>
    <name evidence="1" type="ORF">TNCT_410141</name>
</gene>
<dbReference type="Proteomes" id="UP000887116">
    <property type="component" value="Unassembled WGS sequence"/>
</dbReference>
<dbReference type="EMBL" id="BMAO01008746">
    <property type="protein sequence ID" value="GFR25978.1"/>
    <property type="molecule type" value="Genomic_DNA"/>
</dbReference>
<keyword evidence="2" id="KW-1185">Reference proteome</keyword>
<dbReference type="OrthoDB" id="10422318at2759"/>
<sequence>MVKLGDAIEKNDWTFSFAENFADLLNEPVAIIIPRKSLQLLLGSPPYVSVKPSDEYFGIWNIGIALKKGFCCSEKLNNVLMV</sequence>
<proteinExistence type="predicted"/>
<organism evidence="1 2">
    <name type="scientific">Trichonephila clavata</name>
    <name type="common">Joro spider</name>
    <name type="synonym">Nephila clavata</name>
    <dbReference type="NCBI Taxonomy" id="2740835"/>
    <lineage>
        <taxon>Eukaryota</taxon>
        <taxon>Metazoa</taxon>
        <taxon>Ecdysozoa</taxon>
        <taxon>Arthropoda</taxon>
        <taxon>Chelicerata</taxon>
        <taxon>Arachnida</taxon>
        <taxon>Araneae</taxon>
        <taxon>Araneomorphae</taxon>
        <taxon>Entelegynae</taxon>
        <taxon>Araneoidea</taxon>
        <taxon>Nephilidae</taxon>
        <taxon>Trichonephila</taxon>
    </lineage>
</organism>
<evidence type="ECO:0000313" key="1">
    <source>
        <dbReference type="EMBL" id="GFR25978.1"/>
    </source>
</evidence>
<name>A0A8X6HLU4_TRICU</name>
<protein>
    <submittedName>
        <fullName evidence="1">Uncharacterized protein</fullName>
    </submittedName>
</protein>
<reference evidence="1" key="1">
    <citation type="submission" date="2020-07" db="EMBL/GenBank/DDBJ databases">
        <title>Multicomponent nature underlies the extraordinary mechanical properties of spider dragline silk.</title>
        <authorList>
            <person name="Kono N."/>
            <person name="Nakamura H."/>
            <person name="Mori M."/>
            <person name="Yoshida Y."/>
            <person name="Ohtoshi R."/>
            <person name="Malay A.D."/>
            <person name="Moran D.A.P."/>
            <person name="Tomita M."/>
            <person name="Numata K."/>
            <person name="Arakawa K."/>
        </authorList>
    </citation>
    <scope>NUCLEOTIDE SEQUENCE</scope>
</reference>
<accession>A0A8X6HLU4</accession>
<dbReference type="AlphaFoldDB" id="A0A8X6HLU4"/>
<evidence type="ECO:0000313" key="2">
    <source>
        <dbReference type="Proteomes" id="UP000887116"/>
    </source>
</evidence>